<dbReference type="EMBL" id="CP010802">
    <property type="protein sequence ID" value="ALC15296.1"/>
    <property type="molecule type" value="Genomic_DNA"/>
</dbReference>
<dbReference type="GO" id="GO:0071978">
    <property type="term" value="P:bacterial-type flagellum-dependent swarming motility"/>
    <property type="evidence" value="ECO:0007669"/>
    <property type="project" value="TreeGrafter"/>
</dbReference>
<organism evidence="2 3">
    <name type="scientific">Desulfuromonas soudanensis</name>
    <dbReference type="NCBI Taxonomy" id="1603606"/>
    <lineage>
        <taxon>Bacteria</taxon>
        <taxon>Pseudomonadati</taxon>
        <taxon>Thermodesulfobacteriota</taxon>
        <taxon>Desulfuromonadia</taxon>
        <taxon>Desulfuromonadales</taxon>
        <taxon>Desulfuromonadaceae</taxon>
        <taxon>Desulfuromonas</taxon>
    </lineage>
</organism>
<dbReference type="NCBIfam" id="NF006702">
    <property type="entry name" value="PRK09248.1"/>
    <property type="match status" value="1"/>
</dbReference>
<dbReference type="InterPro" id="IPR050243">
    <property type="entry name" value="PHP_phosphatase"/>
</dbReference>
<evidence type="ECO:0000259" key="1">
    <source>
        <dbReference type="SMART" id="SM00481"/>
    </source>
</evidence>
<gene>
    <name evidence="2" type="ORF">DSOUD_0505</name>
</gene>
<dbReference type="PANTHER" id="PTHR36928:SF1">
    <property type="entry name" value="PHOSPHATASE YCDX-RELATED"/>
    <property type="match status" value="1"/>
</dbReference>
<dbReference type="AlphaFoldDB" id="A0A0M4CZ93"/>
<accession>A0A0M4CZ93</accession>
<keyword evidence="3" id="KW-1185">Reference proteome</keyword>
<dbReference type="PANTHER" id="PTHR36928">
    <property type="entry name" value="PHOSPHATASE YCDX-RELATED"/>
    <property type="match status" value="1"/>
</dbReference>
<dbReference type="GO" id="GO:0005829">
    <property type="term" value="C:cytosol"/>
    <property type="evidence" value="ECO:0007669"/>
    <property type="project" value="TreeGrafter"/>
</dbReference>
<evidence type="ECO:0000313" key="2">
    <source>
        <dbReference type="EMBL" id="ALC15296.1"/>
    </source>
</evidence>
<dbReference type="Pfam" id="PF02811">
    <property type="entry name" value="PHP"/>
    <property type="match status" value="1"/>
</dbReference>
<reference evidence="2 3" key="1">
    <citation type="submission" date="2015-07" db="EMBL/GenBank/DDBJ databases">
        <title>Isolation and Genomic Characterization of a Novel Halophilic Metal-Reducing Deltaproteobacterium from the Deep Subsurface.</title>
        <authorList>
            <person name="Badalamenti J.P."/>
            <person name="Summers Z.M."/>
            <person name="Gralnick J.A."/>
            <person name="Bond D.R."/>
        </authorList>
    </citation>
    <scope>NUCLEOTIDE SEQUENCE [LARGE SCALE GENOMIC DNA]</scope>
    <source>
        <strain evidence="2 3">WTL</strain>
    </source>
</reference>
<dbReference type="STRING" id="1603606.DSOUD_0505"/>
<name>A0A0M4CZ93_9BACT</name>
<dbReference type="Proteomes" id="UP000057158">
    <property type="component" value="Chromosome"/>
</dbReference>
<dbReference type="InterPro" id="IPR003141">
    <property type="entry name" value="Pol/His_phosphatase_N"/>
</dbReference>
<dbReference type="GO" id="GO:0042578">
    <property type="term" value="F:phosphoric ester hydrolase activity"/>
    <property type="evidence" value="ECO:0007669"/>
    <property type="project" value="TreeGrafter"/>
</dbReference>
<sequence length="240" mass="25863">MAYPFDPQADLHVHTLASGHAYSTIGEIALEAARRGLRLVAMTDHGPALPGAPHPYHFAALRFVPEELHGVRILRGVEANIVGPGVIDLEDDLCDRLDLVMAGFHEDTGFDGRGVEENTAALLALMERGRVRVISHPGSPLFPLDYSAVVRCAVRTGTALEINNSSFCVSRKGSRDNCREIARLAARHGAPLVLGSDAHIAQGVGVFDDALALCLQSGVAWEQIMNRTLESTLDFLGLRI</sequence>
<dbReference type="Gene3D" id="3.20.20.140">
    <property type="entry name" value="Metal-dependent hydrolases"/>
    <property type="match status" value="1"/>
</dbReference>
<proteinExistence type="predicted"/>
<feature type="domain" description="Polymerase/histidinol phosphatase N-terminal" evidence="1">
    <location>
        <begin position="9"/>
        <end position="83"/>
    </location>
</feature>
<dbReference type="SMART" id="SM00481">
    <property type="entry name" value="POLIIIAc"/>
    <property type="match status" value="1"/>
</dbReference>
<dbReference type="PATRIC" id="fig|1603606.3.peg.546"/>
<evidence type="ECO:0000313" key="3">
    <source>
        <dbReference type="Proteomes" id="UP000057158"/>
    </source>
</evidence>
<protein>
    <submittedName>
        <fullName evidence="2">Histidinol phosphatase</fullName>
    </submittedName>
</protein>
<dbReference type="Pfam" id="PF13263">
    <property type="entry name" value="PHP_C"/>
    <property type="match status" value="1"/>
</dbReference>
<dbReference type="KEGG" id="des:DSOUD_0505"/>
<dbReference type="RefSeq" id="WP_053549520.1">
    <property type="nucleotide sequence ID" value="NZ_CP010802.1"/>
</dbReference>
<dbReference type="GO" id="GO:0008270">
    <property type="term" value="F:zinc ion binding"/>
    <property type="evidence" value="ECO:0007669"/>
    <property type="project" value="TreeGrafter"/>
</dbReference>
<dbReference type="InterPro" id="IPR004013">
    <property type="entry name" value="PHP_dom"/>
</dbReference>
<dbReference type="InterPro" id="IPR016195">
    <property type="entry name" value="Pol/histidinol_Pase-like"/>
</dbReference>
<dbReference type="SUPFAM" id="SSF89550">
    <property type="entry name" value="PHP domain-like"/>
    <property type="match status" value="1"/>
</dbReference>
<dbReference type="CDD" id="cd07437">
    <property type="entry name" value="PHP_HisPPase_Ycdx_like"/>
    <property type="match status" value="1"/>
</dbReference>
<dbReference type="OrthoDB" id="9808747at2"/>